<dbReference type="SUPFAM" id="SSF57016">
    <property type="entry name" value="Plant lectins/antimicrobial peptides"/>
    <property type="match status" value="2"/>
</dbReference>
<dbReference type="EMBL" id="JBFCZG010000007">
    <property type="protein sequence ID" value="KAL3420007.1"/>
    <property type="molecule type" value="Genomic_DNA"/>
</dbReference>
<comment type="caution">
    <text evidence="2">Lacks conserved residue(s) required for the propagation of feature annotation.</text>
</comment>
<feature type="disulfide bond" evidence="2">
    <location>
        <begin position="59"/>
        <end position="73"/>
    </location>
</feature>
<dbReference type="Gene3D" id="3.30.60.10">
    <property type="entry name" value="Endochitinase-like"/>
    <property type="match status" value="2"/>
</dbReference>
<evidence type="ECO:0000256" key="1">
    <source>
        <dbReference type="ARBA" id="ARBA00022669"/>
    </source>
</evidence>
<dbReference type="SMART" id="SM00270">
    <property type="entry name" value="ChtBD1"/>
    <property type="match status" value="2"/>
</dbReference>
<dbReference type="InterPro" id="IPR036861">
    <property type="entry name" value="Endochitinase-like_sf"/>
</dbReference>
<comment type="caution">
    <text evidence="5">The sequence shown here is derived from an EMBL/GenBank/DDBJ whole genome shotgun (WGS) entry which is preliminary data.</text>
</comment>
<gene>
    <name evidence="5" type="ORF">PVAG01_08506</name>
</gene>
<dbReference type="PROSITE" id="PS50941">
    <property type="entry name" value="CHIT_BIND_I_2"/>
    <property type="match status" value="2"/>
</dbReference>
<feature type="signal peptide" evidence="3">
    <location>
        <begin position="1"/>
        <end position="20"/>
    </location>
</feature>
<sequence>MYLQQIFVSLAGLLAVGCLAEPIPATGAAAARDIAPDHTCGLQASGENHGYNCPSTAPCCGPYGFCGSSKDHCLTSVGCQSAYSNTTDACYDPIDGQTTTPDNTCGKTGAGSFGYRCDISNLRCCSAYGYCGNTEAYCQKVNGCQYGYGFCVPNDA</sequence>
<proteinExistence type="predicted"/>
<feature type="disulfide bond" evidence="2">
    <location>
        <begin position="124"/>
        <end position="138"/>
    </location>
</feature>
<evidence type="ECO:0000259" key="4">
    <source>
        <dbReference type="PROSITE" id="PS50941"/>
    </source>
</evidence>
<protein>
    <submittedName>
        <fullName evidence="5">Chitin deacetylase</fullName>
    </submittedName>
</protein>
<evidence type="ECO:0000313" key="6">
    <source>
        <dbReference type="Proteomes" id="UP001629113"/>
    </source>
</evidence>
<dbReference type="InterPro" id="IPR001002">
    <property type="entry name" value="Chitin-bd_1"/>
</dbReference>
<evidence type="ECO:0000256" key="2">
    <source>
        <dbReference type="PROSITE-ProRule" id="PRU00261"/>
    </source>
</evidence>
<organism evidence="5 6">
    <name type="scientific">Phlyctema vagabunda</name>
    <dbReference type="NCBI Taxonomy" id="108571"/>
    <lineage>
        <taxon>Eukaryota</taxon>
        <taxon>Fungi</taxon>
        <taxon>Dikarya</taxon>
        <taxon>Ascomycota</taxon>
        <taxon>Pezizomycotina</taxon>
        <taxon>Leotiomycetes</taxon>
        <taxon>Helotiales</taxon>
        <taxon>Dermateaceae</taxon>
        <taxon>Phlyctema</taxon>
    </lineage>
</organism>
<dbReference type="Proteomes" id="UP001629113">
    <property type="component" value="Unassembled WGS sequence"/>
</dbReference>
<accession>A0ABR4PA01</accession>
<keyword evidence="3" id="KW-0732">Signal</keyword>
<evidence type="ECO:0000256" key="3">
    <source>
        <dbReference type="SAM" id="SignalP"/>
    </source>
</evidence>
<keyword evidence="1 2" id="KW-0147">Chitin-binding</keyword>
<keyword evidence="2" id="KW-1015">Disulfide bond</keyword>
<feature type="chain" id="PRO_5047404867" evidence="3">
    <location>
        <begin position="21"/>
        <end position="156"/>
    </location>
</feature>
<keyword evidence="6" id="KW-1185">Reference proteome</keyword>
<reference evidence="5 6" key="1">
    <citation type="submission" date="2024-06" db="EMBL/GenBank/DDBJ databases">
        <title>Complete genome of Phlyctema vagabunda strain 19-DSS-EL-015.</title>
        <authorList>
            <person name="Fiorenzani C."/>
        </authorList>
    </citation>
    <scope>NUCLEOTIDE SEQUENCE [LARGE SCALE GENOMIC DNA]</scope>
    <source>
        <strain evidence="5 6">19-DSS-EL-015</strain>
    </source>
</reference>
<evidence type="ECO:0000313" key="5">
    <source>
        <dbReference type="EMBL" id="KAL3420007.1"/>
    </source>
</evidence>
<name>A0ABR4PA01_9HELO</name>
<feature type="domain" description="Chitin-binding type-1" evidence="4">
    <location>
        <begin position="37"/>
        <end position="92"/>
    </location>
</feature>
<feature type="domain" description="Chitin-binding type-1" evidence="4">
    <location>
        <begin position="102"/>
        <end position="153"/>
    </location>
</feature>